<organism evidence="2 3">
    <name type="scientific">Solanum commersonii</name>
    <name type="common">Commerson's wild potato</name>
    <name type="synonym">Commerson's nightshade</name>
    <dbReference type="NCBI Taxonomy" id="4109"/>
    <lineage>
        <taxon>Eukaryota</taxon>
        <taxon>Viridiplantae</taxon>
        <taxon>Streptophyta</taxon>
        <taxon>Embryophyta</taxon>
        <taxon>Tracheophyta</taxon>
        <taxon>Spermatophyta</taxon>
        <taxon>Magnoliopsida</taxon>
        <taxon>eudicotyledons</taxon>
        <taxon>Gunneridae</taxon>
        <taxon>Pentapetalae</taxon>
        <taxon>asterids</taxon>
        <taxon>lamiids</taxon>
        <taxon>Solanales</taxon>
        <taxon>Solanaceae</taxon>
        <taxon>Solanoideae</taxon>
        <taxon>Solaneae</taxon>
        <taxon>Solanum</taxon>
    </lineage>
</organism>
<dbReference type="EMBL" id="JACXVP010000005">
    <property type="protein sequence ID" value="KAG5605674.1"/>
    <property type="molecule type" value="Genomic_DNA"/>
</dbReference>
<dbReference type="AlphaFoldDB" id="A0A9J5YZ37"/>
<evidence type="ECO:0000313" key="2">
    <source>
        <dbReference type="EMBL" id="KAG5605674.1"/>
    </source>
</evidence>
<dbReference type="PANTHER" id="PTHR11697">
    <property type="entry name" value="GENERAL TRANSCRIPTION FACTOR 2-RELATED ZINC FINGER PROTEIN"/>
    <property type="match status" value="1"/>
</dbReference>
<comment type="caution">
    <text evidence="2">The sequence shown here is derived from an EMBL/GenBank/DDBJ whole genome shotgun (WGS) entry which is preliminary data.</text>
</comment>
<accession>A0A9J5YZ37</accession>
<sequence>MHLEASIDVSRLLLQYGLPFRGHDESESSINQGFFLGFLRWHRDRHLDVGKVILKNAPQNDTLTCPMIQKDNANACAKETLKAIIGDLNEDYFGILVDESKNISHKEQMTLVLRFVNKNGEVVERFIDLVHVSDTSACSLKKAMYSLLFVHSLSPSKIRGQVIELEGSTSSDRNQAKYLLTKIKTFKFIFVLHLMLKVLAMSNELSKILQKKDQDIVNTVEFLNITKKRLQDMRENGWESLLDDVSSFCDVHDILIPKLDESYFPGKSNGKSLGVGYAHHLRVEVFFVVIDVQLQELNDHFDVVSSDLLLGMGSLNSVNSFSNFDKGKIMTLVKCYPSEFDDGKI</sequence>
<reference evidence="2 3" key="1">
    <citation type="submission" date="2020-09" db="EMBL/GenBank/DDBJ databases">
        <title>De no assembly of potato wild relative species, Solanum commersonii.</title>
        <authorList>
            <person name="Cho K."/>
        </authorList>
    </citation>
    <scope>NUCLEOTIDE SEQUENCE [LARGE SCALE GENOMIC DNA]</scope>
    <source>
        <strain evidence="2">LZ3.2</strain>
        <tissue evidence="2">Leaf</tissue>
    </source>
</reference>
<keyword evidence="3" id="KW-1185">Reference proteome</keyword>
<proteinExistence type="predicted"/>
<protein>
    <recommendedName>
        <fullName evidence="1">DUF4371 domain-containing protein</fullName>
    </recommendedName>
</protein>
<dbReference type="OrthoDB" id="1295822at2759"/>
<evidence type="ECO:0000259" key="1">
    <source>
        <dbReference type="Pfam" id="PF14291"/>
    </source>
</evidence>
<dbReference type="Pfam" id="PF14291">
    <property type="entry name" value="DUF4371"/>
    <property type="match status" value="1"/>
</dbReference>
<evidence type="ECO:0000313" key="3">
    <source>
        <dbReference type="Proteomes" id="UP000824120"/>
    </source>
</evidence>
<dbReference type="Proteomes" id="UP000824120">
    <property type="component" value="Chromosome 5"/>
</dbReference>
<feature type="domain" description="DUF4371" evidence="1">
    <location>
        <begin position="2"/>
        <end position="163"/>
    </location>
</feature>
<dbReference type="InterPro" id="IPR025398">
    <property type="entry name" value="DUF4371"/>
</dbReference>
<dbReference type="InterPro" id="IPR055298">
    <property type="entry name" value="AtLOH3-like"/>
</dbReference>
<name>A0A9J5YZ37_SOLCO</name>
<gene>
    <name evidence="2" type="ORF">H5410_027166</name>
</gene>
<dbReference type="PANTHER" id="PTHR11697:SF230">
    <property type="entry name" value="ZINC FINGER, MYM DOMAIN CONTAINING 1"/>
    <property type="match status" value="1"/>
</dbReference>